<evidence type="ECO:0000256" key="1">
    <source>
        <dbReference type="SAM" id="Phobius"/>
    </source>
</evidence>
<dbReference type="Proteomes" id="UP000237662">
    <property type="component" value="Unassembled WGS sequence"/>
</dbReference>
<organism evidence="4 5">
    <name type="scientific">Neolewinella xylanilytica</name>
    <dbReference type="NCBI Taxonomy" id="1514080"/>
    <lineage>
        <taxon>Bacteria</taxon>
        <taxon>Pseudomonadati</taxon>
        <taxon>Bacteroidota</taxon>
        <taxon>Saprospiria</taxon>
        <taxon>Saprospirales</taxon>
        <taxon>Lewinellaceae</taxon>
        <taxon>Neolewinella</taxon>
    </lineage>
</organism>
<proteinExistence type="predicted"/>
<dbReference type="Pfam" id="PF16344">
    <property type="entry name" value="FecR_C"/>
    <property type="match status" value="1"/>
</dbReference>
<dbReference type="PIRSF" id="PIRSF018266">
    <property type="entry name" value="FecR"/>
    <property type="match status" value="1"/>
</dbReference>
<keyword evidence="1" id="KW-0812">Transmembrane</keyword>
<feature type="domain" description="Protein FecR C-terminal" evidence="3">
    <location>
        <begin position="225"/>
        <end position="291"/>
    </location>
</feature>
<protein>
    <submittedName>
        <fullName evidence="4">FecR family protein</fullName>
    </submittedName>
</protein>
<comment type="caution">
    <text evidence="4">The sequence shown here is derived from an EMBL/GenBank/DDBJ whole genome shotgun (WGS) entry which is preliminary data.</text>
</comment>
<feature type="transmembrane region" description="Helical" evidence="1">
    <location>
        <begin position="72"/>
        <end position="91"/>
    </location>
</feature>
<name>A0A2S6I8M0_9BACT</name>
<feature type="domain" description="FecR protein" evidence="2">
    <location>
        <begin position="99"/>
        <end position="191"/>
    </location>
</feature>
<evidence type="ECO:0000313" key="5">
    <source>
        <dbReference type="Proteomes" id="UP000237662"/>
    </source>
</evidence>
<dbReference type="AlphaFoldDB" id="A0A2S6I8M0"/>
<dbReference type="GO" id="GO:0016989">
    <property type="term" value="F:sigma factor antagonist activity"/>
    <property type="evidence" value="ECO:0007669"/>
    <property type="project" value="TreeGrafter"/>
</dbReference>
<dbReference type="Pfam" id="PF04773">
    <property type="entry name" value="FecR"/>
    <property type="match status" value="1"/>
</dbReference>
<evidence type="ECO:0000259" key="3">
    <source>
        <dbReference type="Pfam" id="PF16344"/>
    </source>
</evidence>
<dbReference type="Gene3D" id="3.55.50.30">
    <property type="match status" value="1"/>
</dbReference>
<sequence>MDPQAFRQLLEKFASGTASEAEREQVERFYAKLQSRRANTIVPTDGETERRIADRIRAKLTEAPRRRRWKPWYPIAAGFALVVGLAALLPLRSGNDTITVVTQDGERRELALADGSTVDLEGAASITFPADFAQRRHVTLRGEAFFDVARDTLHPFTVVTGPVITRVLGTSFTIKQKGADVVVSVVSGTVRTVAEGSDGAILTKGQRIRYRAGRPLFPNQNLILLSDTPLHETAQLLARRYGVRIDLAPGVAKDRRLSGKFRDEALEHVLTSLAILADLEIEYLEPDHILIKNARPD</sequence>
<dbReference type="EMBL" id="PTJC01000005">
    <property type="protein sequence ID" value="PPK87847.1"/>
    <property type="molecule type" value="Genomic_DNA"/>
</dbReference>
<dbReference type="Gene3D" id="2.60.120.1440">
    <property type="match status" value="1"/>
</dbReference>
<dbReference type="RefSeq" id="WP_104418427.1">
    <property type="nucleotide sequence ID" value="NZ_PTJC01000005.1"/>
</dbReference>
<keyword evidence="1" id="KW-1133">Transmembrane helix</keyword>
<gene>
    <name evidence="4" type="ORF">CLV84_0800</name>
</gene>
<dbReference type="PANTHER" id="PTHR30273:SF2">
    <property type="entry name" value="PROTEIN FECR"/>
    <property type="match status" value="1"/>
</dbReference>
<evidence type="ECO:0000259" key="2">
    <source>
        <dbReference type="Pfam" id="PF04773"/>
    </source>
</evidence>
<dbReference type="InterPro" id="IPR012373">
    <property type="entry name" value="Ferrdict_sens_TM"/>
</dbReference>
<keyword evidence="5" id="KW-1185">Reference proteome</keyword>
<reference evidence="4 5" key="1">
    <citation type="submission" date="2018-02" db="EMBL/GenBank/DDBJ databases">
        <title>Genomic Encyclopedia of Archaeal and Bacterial Type Strains, Phase II (KMG-II): from individual species to whole genera.</title>
        <authorList>
            <person name="Goeker M."/>
        </authorList>
    </citation>
    <scope>NUCLEOTIDE SEQUENCE [LARGE SCALE GENOMIC DNA]</scope>
    <source>
        <strain evidence="4 5">DSM 29526</strain>
    </source>
</reference>
<dbReference type="InterPro" id="IPR032508">
    <property type="entry name" value="FecR_C"/>
</dbReference>
<keyword evidence="1" id="KW-0472">Membrane</keyword>
<accession>A0A2S6I8M0</accession>
<dbReference type="OrthoDB" id="704021at2"/>
<dbReference type="PANTHER" id="PTHR30273">
    <property type="entry name" value="PERIPLASMIC SIGNAL SENSOR AND SIGMA FACTOR ACTIVATOR FECR-RELATED"/>
    <property type="match status" value="1"/>
</dbReference>
<evidence type="ECO:0000313" key="4">
    <source>
        <dbReference type="EMBL" id="PPK87847.1"/>
    </source>
</evidence>
<dbReference type="InterPro" id="IPR006860">
    <property type="entry name" value="FecR"/>
</dbReference>